<reference evidence="2 3" key="1">
    <citation type="journal article" date="2024" name="Ann. Entomol. Soc. Am.">
        <title>Genomic analyses of the southern and eastern yellowjacket wasps (Hymenoptera: Vespidae) reveal evolutionary signatures of social life.</title>
        <authorList>
            <person name="Catto M.A."/>
            <person name="Caine P.B."/>
            <person name="Orr S.E."/>
            <person name="Hunt B.G."/>
            <person name="Goodisman M.A.D."/>
        </authorList>
    </citation>
    <scope>NUCLEOTIDE SEQUENCE [LARGE SCALE GENOMIC DNA]</scope>
    <source>
        <strain evidence="2">232</strain>
        <tissue evidence="2">Head and thorax</tissue>
    </source>
</reference>
<sequence length="211" mass="23898">MSSESVQEFCQKRKPYFQGCAWHDIFTTEKLSLLHKSQTTTTKKRRKKEKEKEKERKRKRKKRGGGDDGGSGSGSGGRSGGGSGGGYSISNIVTFKLYNSFGMNVRIFPARACGACLGRTTQSIANLIILKNVNFNINISSSSSSSSHHHYYYPFIIINIKIENTHISKIRAPYREQFRKISNGQIKHDEQIFFVRITLDKSMNAYNDKEI</sequence>
<evidence type="ECO:0000313" key="3">
    <source>
        <dbReference type="Proteomes" id="UP001607303"/>
    </source>
</evidence>
<proteinExistence type="predicted"/>
<organism evidence="2 3">
    <name type="scientific">Vespula maculifrons</name>
    <name type="common">Eastern yellow jacket</name>
    <name type="synonym">Wasp</name>
    <dbReference type="NCBI Taxonomy" id="7453"/>
    <lineage>
        <taxon>Eukaryota</taxon>
        <taxon>Metazoa</taxon>
        <taxon>Ecdysozoa</taxon>
        <taxon>Arthropoda</taxon>
        <taxon>Hexapoda</taxon>
        <taxon>Insecta</taxon>
        <taxon>Pterygota</taxon>
        <taxon>Neoptera</taxon>
        <taxon>Endopterygota</taxon>
        <taxon>Hymenoptera</taxon>
        <taxon>Apocrita</taxon>
        <taxon>Aculeata</taxon>
        <taxon>Vespoidea</taxon>
        <taxon>Vespidae</taxon>
        <taxon>Vespinae</taxon>
        <taxon>Vespula</taxon>
    </lineage>
</organism>
<dbReference type="AlphaFoldDB" id="A0ABD2AQS8"/>
<feature type="compositionally biased region" description="Gly residues" evidence="1">
    <location>
        <begin position="67"/>
        <end position="82"/>
    </location>
</feature>
<feature type="region of interest" description="Disordered" evidence="1">
    <location>
        <begin position="36"/>
        <end position="82"/>
    </location>
</feature>
<evidence type="ECO:0000313" key="2">
    <source>
        <dbReference type="EMBL" id="KAL2722964.1"/>
    </source>
</evidence>
<accession>A0ABD2AQS8</accession>
<dbReference type="EMBL" id="JAYRBN010000115">
    <property type="protein sequence ID" value="KAL2722964.1"/>
    <property type="molecule type" value="Genomic_DNA"/>
</dbReference>
<name>A0ABD2AQS8_VESMC</name>
<feature type="compositionally biased region" description="Basic residues" evidence="1">
    <location>
        <begin position="42"/>
        <end position="63"/>
    </location>
</feature>
<evidence type="ECO:0000256" key="1">
    <source>
        <dbReference type="SAM" id="MobiDB-lite"/>
    </source>
</evidence>
<keyword evidence="3" id="KW-1185">Reference proteome</keyword>
<dbReference type="Proteomes" id="UP001607303">
    <property type="component" value="Unassembled WGS sequence"/>
</dbReference>
<comment type="caution">
    <text evidence="2">The sequence shown here is derived from an EMBL/GenBank/DDBJ whole genome shotgun (WGS) entry which is preliminary data.</text>
</comment>
<gene>
    <name evidence="2" type="ORF">V1477_019555</name>
</gene>
<protein>
    <submittedName>
        <fullName evidence="2">Uncharacterized protein</fullName>
    </submittedName>
</protein>